<evidence type="ECO:0000313" key="2">
    <source>
        <dbReference type="Proteomes" id="UP000627292"/>
    </source>
</evidence>
<evidence type="ECO:0000313" key="1">
    <source>
        <dbReference type="EMBL" id="GGH79812.1"/>
    </source>
</evidence>
<dbReference type="Proteomes" id="UP000627292">
    <property type="component" value="Unassembled WGS sequence"/>
</dbReference>
<sequence>MTIVKKILRMIAYSALTLVALLLLYLLSAFTLSRISTAREKDTRPEMAIYILTNGVHTDLVVPVKSEYIDWSQYIPFSNTSSKDTTAQWLAFGWGDKGFYLETPTWADLKFGTAFKAAFRLSTSAVHATYYRMMSENKECRKIEISKAQYARLVAYIRNTLDTTAGGMPVYIPTTANYGKHDAFYEARGSYHLFHTCNTWANNGLKSCGQKACVWTIFDTGIFYQYK</sequence>
<dbReference type="EMBL" id="BMIB01000005">
    <property type="protein sequence ID" value="GGH79812.1"/>
    <property type="molecule type" value="Genomic_DNA"/>
</dbReference>
<organism evidence="1 2">
    <name type="scientific">Filimonas zeae</name>
    <dbReference type="NCBI Taxonomy" id="1737353"/>
    <lineage>
        <taxon>Bacteria</taxon>
        <taxon>Pseudomonadati</taxon>
        <taxon>Bacteroidota</taxon>
        <taxon>Chitinophagia</taxon>
        <taxon>Chitinophagales</taxon>
        <taxon>Chitinophagaceae</taxon>
        <taxon>Filimonas</taxon>
    </lineage>
</organism>
<reference evidence="1" key="2">
    <citation type="submission" date="2020-09" db="EMBL/GenBank/DDBJ databases">
        <authorList>
            <person name="Sun Q."/>
            <person name="Zhou Y."/>
        </authorList>
    </citation>
    <scope>NUCLEOTIDE SEQUENCE</scope>
    <source>
        <strain evidence="1">CGMCC 1.15290</strain>
    </source>
</reference>
<accession>A0A917J360</accession>
<reference evidence="1" key="1">
    <citation type="journal article" date="2014" name="Int. J. Syst. Evol. Microbiol.">
        <title>Complete genome sequence of Corynebacterium casei LMG S-19264T (=DSM 44701T), isolated from a smear-ripened cheese.</title>
        <authorList>
            <consortium name="US DOE Joint Genome Institute (JGI-PGF)"/>
            <person name="Walter F."/>
            <person name="Albersmeier A."/>
            <person name="Kalinowski J."/>
            <person name="Ruckert C."/>
        </authorList>
    </citation>
    <scope>NUCLEOTIDE SEQUENCE</scope>
    <source>
        <strain evidence="1">CGMCC 1.15290</strain>
    </source>
</reference>
<dbReference type="AlphaFoldDB" id="A0A917J360"/>
<keyword evidence="2" id="KW-1185">Reference proteome</keyword>
<gene>
    <name evidence="1" type="ORF">GCM10011379_49750</name>
</gene>
<protein>
    <recommendedName>
        <fullName evidence="3">TIGR02117 family protein</fullName>
    </recommendedName>
</protein>
<name>A0A917J360_9BACT</name>
<comment type="caution">
    <text evidence="1">The sequence shown here is derived from an EMBL/GenBank/DDBJ whole genome shotgun (WGS) entry which is preliminary data.</text>
</comment>
<dbReference type="InterPro" id="IPR011727">
    <property type="entry name" value="CHP02117"/>
</dbReference>
<evidence type="ECO:0008006" key="3">
    <source>
        <dbReference type="Google" id="ProtNLM"/>
    </source>
</evidence>
<proteinExistence type="predicted"/>
<dbReference type="NCBIfam" id="TIGR02117">
    <property type="entry name" value="chp_urease_rgn"/>
    <property type="match status" value="1"/>
</dbReference>
<dbReference type="Pfam" id="PF09601">
    <property type="entry name" value="DUF2459"/>
    <property type="match status" value="1"/>
</dbReference>